<accession>A0ABS9E035</accession>
<comment type="pathway">
    <text evidence="1">Porphyrin-containing compound metabolism; siroheme biosynthesis; sirohydrochlorin from precorrin-2: step 1/1.</text>
</comment>
<evidence type="ECO:0000313" key="7">
    <source>
        <dbReference type="EMBL" id="MCF3948381.1"/>
    </source>
</evidence>
<dbReference type="InterPro" id="IPR028161">
    <property type="entry name" value="Met8-like"/>
</dbReference>
<reference evidence="7 8" key="1">
    <citation type="submission" date="2022-01" db="EMBL/GenBank/DDBJ databases">
        <authorList>
            <person name="Won M."/>
            <person name="Kim S.-J."/>
            <person name="Kwon S.-W."/>
        </authorList>
    </citation>
    <scope>NUCLEOTIDE SEQUENCE [LARGE SCALE GENOMIC DNA]</scope>
    <source>
        <strain evidence="7 8">KCTC 23505</strain>
    </source>
</reference>
<dbReference type="Gene3D" id="3.30.160.110">
    <property type="entry name" value="Siroheme synthase, domain 2"/>
    <property type="match status" value="1"/>
</dbReference>
<dbReference type="PANTHER" id="PTHR35330:SF1">
    <property type="entry name" value="SIROHEME BIOSYNTHESIS PROTEIN MET8"/>
    <property type="match status" value="1"/>
</dbReference>
<dbReference type="EC" id="1.3.1.76" evidence="2"/>
<evidence type="ECO:0000313" key="8">
    <source>
        <dbReference type="Proteomes" id="UP001521209"/>
    </source>
</evidence>
<sequence>MIPIALDPRFARLAVAGNGPLALRRFRALRAVGAADAILFSDAPADDAVIAAGGSLRRALPEAADLAALHALWIVDLPRGRAETLANAARDARVLVNVEDVPQFCDFHSVAEVRRGDLLLTISTNGRAPGLSSLIRRDLEQKYGPEWQERVAEIGALRADWQREGVAMPEAAQRIAAIVAERAWL</sequence>
<name>A0ABS9E035_9PROT</name>
<keyword evidence="8" id="KW-1185">Reference proteome</keyword>
<protein>
    <recommendedName>
        <fullName evidence="2">precorrin-2 dehydrogenase</fullName>
        <ecNumber evidence="2">1.3.1.76</ecNumber>
    </recommendedName>
</protein>
<dbReference type="InterPro" id="IPR028281">
    <property type="entry name" value="Sirohaem_synthase_central"/>
</dbReference>
<dbReference type="Pfam" id="PF13241">
    <property type="entry name" value="NAD_binding_7"/>
    <property type="match status" value="1"/>
</dbReference>
<dbReference type="Proteomes" id="UP001521209">
    <property type="component" value="Unassembled WGS sequence"/>
</dbReference>
<dbReference type="Gene3D" id="3.40.50.720">
    <property type="entry name" value="NAD(P)-binding Rossmann-like Domain"/>
    <property type="match status" value="1"/>
</dbReference>
<comment type="caution">
    <text evidence="7">The sequence shown here is derived from an EMBL/GenBank/DDBJ whole genome shotgun (WGS) entry which is preliminary data.</text>
</comment>
<dbReference type="RefSeq" id="WP_235705666.1">
    <property type="nucleotide sequence ID" value="NZ_JAKGBZ010000049.1"/>
</dbReference>
<feature type="domain" description="Siroheme synthase central" evidence="6">
    <location>
        <begin position="115"/>
        <end position="141"/>
    </location>
</feature>
<keyword evidence="5" id="KW-0627">Porphyrin biosynthesis</keyword>
<dbReference type="EMBL" id="JAKGBZ010000049">
    <property type="protein sequence ID" value="MCF3948381.1"/>
    <property type="molecule type" value="Genomic_DNA"/>
</dbReference>
<dbReference type="SUPFAM" id="SSF75615">
    <property type="entry name" value="Siroheme synthase middle domains-like"/>
    <property type="match status" value="1"/>
</dbReference>
<evidence type="ECO:0000259" key="6">
    <source>
        <dbReference type="Pfam" id="PF14824"/>
    </source>
</evidence>
<organism evidence="7 8">
    <name type="scientific">Acidiphilium iwatense</name>
    <dbReference type="NCBI Taxonomy" id="768198"/>
    <lineage>
        <taxon>Bacteria</taxon>
        <taxon>Pseudomonadati</taxon>
        <taxon>Pseudomonadota</taxon>
        <taxon>Alphaproteobacteria</taxon>
        <taxon>Acetobacterales</taxon>
        <taxon>Acidocellaceae</taxon>
        <taxon>Acidiphilium</taxon>
    </lineage>
</organism>
<dbReference type="PANTHER" id="PTHR35330">
    <property type="entry name" value="SIROHEME BIOSYNTHESIS PROTEIN MET8"/>
    <property type="match status" value="1"/>
</dbReference>
<proteinExistence type="predicted"/>
<evidence type="ECO:0000256" key="5">
    <source>
        <dbReference type="ARBA" id="ARBA00023244"/>
    </source>
</evidence>
<evidence type="ECO:0000256" key="3">
    <source>
        <dbReference type="ARBA" id="ARBA00023002"/>
    </source>
</evidence>
<evidence type="ECO:0000256" key="2">
    <source>
        <dbReference type="ARBA" id="ARBA00012400"/>
    </source>
</evidence>
<dbReference type="Pfam" id="PF14824">
    <property type="entry name" value="Sirohm_synth_M"/>
    <property type="match status" value="1"/>
</dbReference>
<evidence type="ECO:0000256" key="4">
    <source>
        <dbReference type="ARBA" id="ARBA00023027"/>
    </source>
</evidence>
<evidence type="ECO:0000256" key="1">
    <source>
        <dbReference type="ARBA" id="ARBA00005010"/>
    </source>
</evidence>
<keyword evidence="4" id="KW-0520">NAD</keyword>
<gene>
    <name evidence="7" type="ORF">L2A60_17050</name>
</gene>
<keyword evidence="3" id="KW-0560">Oxidoreductase</keyword>